<feature type="region of interest" description="Disordered" evidence="1">
    <location>
        <begin position="949"/>
        <end position="968"/>
    </location>
</feature>
<evidence type="ECO:0000256" key="1">
    <source>
        <dbReference type="SAM" id="MobiDB-lite"/>
    </source>
</evidence>
<name>A0A0M0JPX3_9EUKA</name>
<dbReference type="AlphaFoldDB" id="A0A0M0JPX3"/>
<reference evidence="3" key="1">
    <citation type="journal article" date="2015" name="PLoS Genet.">
        <title>Genome Sequence and Transcriptome Analyses of Chrysochromulina tobin: Metabolic Tools for Enhanced Algal Fitness in the Prominent Order Prymnesiales (Haptophyceae).</title>
        <authorList>
            <person name="Hovde B.T."/>
            <person name="Deodato C.R."/>
            <person name="Hunsperger H.M."/>
            <person name="Ryken S.A."/>
            <person name="Yost W."/>
            <person name="Jha R.K."/>
            <person name="Patterson J."/>
            <person name="Monnat R.J. Jr."/>
            <person name="Barlow S.B."/>
            <person name="Starkenburg S.R."/>
            <person name="Cattolico R.A."/>
        </authorList>
    </citation>
    <scope>NUCLEOTIDE SEQUENCE</scope>
    <source>
        <strain evidence="3">CCMP291</strain>
    </source>
</reference>
<organism evidence="2 3">
    <name type="scientific">Chrysochromulina tobinii</name>
    <dbReference type="NCBI Taxonomy" id="1460289"/>
    <lineage>
        <taxon>Eukaryota</taxon>
        <taxon>Haptista</taxon>
        <taxon>Haptophyta</taxon>
        <taxon>Prymnesiophyceae</taxon>
        <taxon>Prymnesiales</taxon>
        <taxon>Chrysochromulinaceae</taxon>
        <taxon>Chrysochromulina</taxon>
    </lineage>
</organism>
<dbReference type="Proteomes" id="UP000037460">
    <property type="component" value="Unassembled WGS sequence"/>
</dbReference>
<evidence type="ECO:0000313" key="2">
    <source>
        <dbReference type="EMBL" id="KOO28347.1"/>
    </source>
</evidence>
<keyword evidence="3" id="KW-1185">Reference proteome</keyword>
<dbReference type="EMBL" id="JWZX01002581">
    <property type="protein sequence ID" value="KOO28347.1"/>
    <property type="molecule type" value="Genomic_DNA"/>
</dbReference>
<sequence length="1113" mass="123424">MTLLSTRGNTLEYLGIQDQAVVQPIISLVLHAITDGDGAHLMREERWILLLSMPRWLLAPHPPGKTPAETLRARATDFLTGKFAELWHAHRWENKLPTVAAHARIEGQSEATRLEATIKFMKLAAKQRRLGQGAARMTDVPKVAPSVEAYGKLSKLLGFDISHDSPLADNDKRIRVWRQRRLDKPELAASELVEWLADEDNQKELVKKWRPRLAAARNKKQPAGTGFRTEHIKPFFDVLEWQFCVLFEAIERFAIPNGIARIAATVLTTMLLKRLDDGTPHISAGLRPIGMGEALFKEAWRARSSWAAKTLGSALFHFGQMAVGLRSGGEGVSTMLQIYCDAPSLEHRTVIVAFDYSNAYSTTLLDPIVQAGAEVIDWLDAMDEATRKRLDIKSIEECKAAARCAIDDIVFLRTHYGEVLTVVDGELKRVETHIGLTQGGLFSMLQFCLAVCMRVFKPLKEQYPEFYPKAIADDTHLPAVIRNPEDIKRLAAWCHKYVELSKAELNLSANPRKFKILQHRKWIGTELDIAKHLELFPAQMHEGVLKRPTLTRGALKVNGVAIGYDKEARAEVIHAQVRAHELKLKTLEALRPSLGAQTTELYGRFALKPSTVFNHQARGNEPSISKQPLERAAESQTRLFRAITKTSPEEIRDVQHDANTDGPTPRRCEEAMHLSQRHGGVGWSHPRLNAAGASSGRVVDVIYLIRRSEDVSALVPSPEHWLASDIPVLAETAEFIQYLVKKSKGFADGPQGDQEKDGWQYMKSKLVEPNGDLIWAGLELIGGRHAQHVFNDALQQDMHTAIVNDPLVHPATRAHFRATTQLGSGMVLSIDLIDTTTELSDGEWMHEMQGYLNHPKGAISLDTRCTGFAKHACIYHATKLTGTPPCPIGASRVGTPRTLTVYEHMNGTHFDCCAYGGGLAVGHTALNHLIRQIATACGAAARVAEIRLGPKDPSRPMHPTTNKNQRADGLFSNWTTSASTVVWDCTIVTAVPFRKQCLNQLARGTKFATDLAEIAKNGEKAKAAKACNYEFLPWAVSSRGGMGSTAADVFTKAFAEKLAGAEHEGDKWRIRNERKCFLQQLSAIVARRNYAIFNNASPRRGGEAPAAPPIDFE</sequence>
<dbReference type="OrthoDB" id="10590502at2759"/>
<evidence type="ECO:0000313" key="3">
    <source>
        <dbReference type="Proteomes" id="UP000037460"/>
    </source>
</evidence>
<comment type="caution">
    <text evidence="2">The sequence shown here is derived from an EMBL/GenBank/DDBJ whole genome shotgun (WGS) entry which is preliminary data.</text>
</comment>
<protein>
    <submittedName>
        <fullName evidence="2">Uncharacterized protein</fullName>
    </submittedName>
</protein>
<accession>A0A0M0JPX3</accession>
<gene>
    <name evidence="2" type="ORF">Ctob_010144</name>
</gene>
<proteinExistence type="predicted"/>